<reference evidence="3" key="1">
    <citation type="submission" date="2017-05" db="EMBL/GenBank/DDBJ databases">
        <authorList>
            <person name="Ray J."/>
            <person name="Price M."/>
            <person name="Deutschbauer A."/>
        </authorList>
    </citation>
    <scope>NUCLEOTIDE SEQUENCE [LARGE SCALE GENOMIC DNA]</scope>
    <source>
        <strain evidence="3">DSM 19842</strain>
    </source>
</reference>
<proteinExistence type="predicted"/>
<name>A0A1X9YS69_9BACT</name>
<gene>
    <name evidence="2" type="ORF">CA264_09965</name>
</gene>
<evidence type="ECO:0000313" key="3">
    <source>
        <dbReference type="Proteomes" id="UP000266292"/>
    </source>
</evidence>
<dbReference type="STRING" id="709015.GCA_000472485_02014"/>
<feature type="chain" id="PRO_5011006290" evidence="1">
    <location>
        <begin position="25"/>
        <end position="225"/>
    </location>
</feature>
<dbReference type="Proteomes" id="UP000266292">
    <property type="component" value="Chromosome"/>
</dbReference>
<dbReference type="OrthoDB" id="793529at2"/>
<dbReference type="RefSeq" id="WP_025606808.1">
    <property type="nucleotide sequence ID" value="NZ_CP021235.1"/>
</dbReference>
<organism evidence="2 3">
    <name type="scientific">Pontibacter actiniarum</name>
    <dbReference type="NCBI Taxonomy" id="323450"/>
    <lineage>
        <taxon>Bacteria</taxon>
        <taxon>Pseudomonadati</taxon>
        <taxon>Bacteroidota</taxon>
        <taxon>Cytophagia</taxon>
        <taxon>Cytophagales</taxon>
        <taxon>Hymenobacteraceae</taxon>
        <taxon>Pontibacter</taxon>
    </lineage>
</organism>
<dbReference type="EMBL" id="CP021235">
    <property type="protein sequence ID" value="ARS35740.1"/>
    <property type="molecule type" value="Genomic_DNA"/>
</dbReference>
<dbReference type="AlphaFoldDB" id="A0A1X9YS69"/>
<dbReference type="KEGG" id="pact:CA264_09965"/>
<protein>
    <submittedName>
        <fullName evidence="2">Conjugal transfer protein TraI</fullName>
    </submittedName>
</protein>
<sequence length="225" mass="26056">MRKRILMLVLVLLASLVSPHGAWAQDPVTEVIKAGVKKAIKAVDLQIQRQQNKVIWFQNAQKQLENTMSRLRLGEIHDWVERQRSLYAQYYRELYQVKSLVADYQRLRGLARKQAQLLAEYERVWRLLRQDPHFSAEELAYMARVYGGMLEESARHLDLVLLAVQALTTQMGDAGRLALLNRAAQGVEATYSDLLRFNNQNVLLSLQRARSRQEAETLRRLYGLP</sequence>
<evidence type="ECO:0000256" key="1">
    <source>
        <dbReference type="SAM" id="SignalP"/>
    </source>
</evidence>
<evidence type="ECO:0000313" key="2">
    <source>
        <dbReference type="EMBL" id="ARS35740.1"/>
    </source>
</evidence>
<feature type="signal peptide" evidence="1">
    <location>
        <begin position="1"/>
        <end position="24"/>
    </location>
</feature>
<keyword evidence="1" id="KW-0732">Signal</keyword>
<keyword evidence="3" id="KW-1185">Reference proteome</keyword>
<accession>A0A1X9YS69</accession>